<evidence type="ECO:0000313" key="3">
    <source>
        <dbReference type="EMBL" id="KAF2822991.1"/>
    </source>
</evidence>
<accession>A0A6A6ZPG3</accession>
<dbReference type="AlphaFoldDB" id="A0A6A6ZPG3"/>
<reference evidence="3" key="1">
    <citation type="journal article" date="2020" name="Stud. Mycol.">
        <title>101 Dothideomycetes genomes: a test case for predicting lifestyles and emergence of pathogens.</title>
        <authorList>
            <person name="Haridas S."/>
            <person name="Albert R."/>
            <person name="Binder M."/>
            <person name="Bloem J."/>
            <person name="Labutti K."/>
            <person name="Salamov A."/>
            <person name="Andreopoulos B."/>
            <person name="Baker S."/>
            <person name="Barry K."/>
            <person name="Bills G."/>
            <person name="Bluhm B."/>
            <person name="Cannon C."/>
            <person name="Castanera R."/>
            <person name="Culley D."/>
            <person name="Daum C."/>
            <person name="Ezra D."/>
            <person name="Gonzalez J."/>
            <person name="Henrissat B."/>
            <person name="Kuo A."/>
            <person name="Liang C."/>
            <person name="Lipzen A."/>
            <person name="Lutzoni F."/>
            <person name="Magnuson J."/>
            <person name="Mondo S."/>
            <person name="Nolan M."/>
            <person name="Ohm R."/>
            <person name="Pangilinan J."/>
            <person name="Park H.-J."/>
            <person name="Ramirez L."/>
            <person name="Alfaro M."/>
            <person name="Sun H."/>
            <person name="Tritt A."/>
            <person name="Yoshinaga Y."/>
            <person name="Zwiers L.-H."/>
            <person name="Turgeon B."/>
            <person name="Goodwin S."/>
            <person name="Spatafora J."/>
            <person name="Crous P."/>
            <person name="Grigoriev I."/>
        </authorList>
    </citation>
    <scope>NUCLEOTIDE SEQUENCE</scope>
    <source>
        <strain evidence="3">CBS 113818</strain>
    </source>
</reference>
<keyword evidence="2" id="KW-0812">Transmembrane</keyword>
<name>A0A6A6ZPG3_9PLEO</name>
<evidence type="ECO:0000256" key="2">
    <source>
        <dbReference type="SAM" id="Phobius"/>
    </source>
</evidence>
<feature type="region of interest" description="Disordered" evidence="1">
    <location>
        <begin position="30"/>
        <end position="71"/>
    </location>
</feature>
<proteinExistence type="predicted"/>
<dbReference type="OrthoDB" id="3683032at2759"/>
<keyword evidence="2" id="KW-1133">Transmembrane helix</keyword>
<dbReference type="EMBL" id="MU006233">
    <property type="protein sequence ID" value="KAF2822991.1"/>
    <property type="molecule type" value="Genomic_DNA"/>
</dbReference>
<sequence>MTISRLDYNIALPHAGLLLYIRRTALSSQRPDTNSPSLSSDEQASHNAQGRGNRPIKDDDQESNLGFWGEHRHDQKGTQSVAHLDLVKRGYHGAYAFCCFWFAFSICILGAFSAFFVLDLVFTQLGMGTGMATWMMHRNVGQESASYEMHFCLATPNRQAPGPQTWRYIEGDGIVDCTTEALTLVASSSEVWKLFPDDTVSIRDDLPLRSGYEVDGKVLSVVDKVRLAELGDDLAEEGKRI</sequence>
<feature type="transmembrane region" description="Helical" evidence="2">
    <location>
        <begin position="94"/>
        <end position="122"/>
    </location>
</feature>
<dbReference type="Proteomes" id="UP000799424">
    <property type="component" value="Unassembled WGS sequence"/>
</dbReference>
<organism evidence="3 4">
    <name type="scientific">Ophiobolus disseminans</name>
    <dbReference type="NCBI Taxonomy" id="1469910"/>
    <lineage>
        <taxon>Eukaryota</taxon>
        <taxon>Fungi</taxon>
        <taxon>Dikarya</taxon>
        <taxon>Ascomycota</taxon>
        <taxon>Pezizomycotina</taxon>
        <taxon>Dothideomycetes</taxon>
        <taxon>Pleosporomycetidae</taxon>
        <taxon>Pleosporales</taxon>
        <taxon>Pleosporineae</taxon>
        <taxon>Phaeosphaeriaceae</taxon>
        <taxon>Ophiobolus</taxon>
    </lineage>
</organism>
<feature type="compositionally biased region" description="Polar residues" evidence="1">
    <location>
        <begin position="30"/>
        <end position="50"/>
    </location>
</feature>
<keyword evidence="2" id="KW-0472">Membrane</keyword>
<protein>
    <submittedName>
        <fullName evidence="3">Uncharacterized protein</fullName>
    </submittedName>
</protein>
<keyword evidence="4" id="KW-1185">Reference proteome</keyword>
<gene>
    <name evidence="3" type="ORF">CC86DRAFT_409762</name>
</gene>
<evidence type="ECO:0000313" key="4">
    <source>
        <dbReference type="Proteomes" id="UP000799424"/>
    </source>
</evidence>
<evidence type="ECO:0000256" key="1">
    <source>
        <dbReference type="SAM" id="MobiDB-lite"/>
    </source>
</evidence>